<dbReference type="AlphaFoldDB" id="A0A9N8EGK0"/>
<evidence type="ECO:0000313" key="3">
    <source>
        <dbReference type="Proteomes" id="UP001153069"/>
    </source>
</evidence>
<dbReference type="OrthoDB" id="46607at2759"/>
<evidence type="ECO:0000256" key="1">
    <source>
        <dbReference type="SAM" id="MobiDB-lite"/>
    </source>
</evidence>
<feature type="compositionally biased region" description="Low complexity" evidence="1">
    <location>
        <begin position="49"/>
        <end position="67"/>
    </location>
</feature>
<gene>
    <name evidence="2" type="ORF">SEMRO_968_G226090.1</name>
</gene>
<protein>
    <submittedName>
        <fullName evidence="2">Uncharacterized protein</fullName>
    </submittedName>
</protein>
<organism evidence="2 3">
    <name type="scientific">Seminavis robusta</name>
    <dbReference type="NCBI Taxonomy" id="568900"/>
    <lineage>
        <taxon>Eukaryota</taxon>
        <taxon>Sar</taxon>
        <taxon>Stramenopiles</taxon>
        <taxon>Ochrophyta</taxon>
        <taxon>Bacillariophyta</taxon>
        <taxon>Bacillariophyceae</taxon>
        <taxon>Bacillariophycidae</taxon>
        <taxon>Naviculales</taxon>
        <taxon>Naviculaceae</taxon>
        <taxon>Seminavis</taxon>
    </lineage>
</organism>
<dbReference type="EMBL" id="CAICTM010000966">
    <property type="protein sequence ID" value="CAB9518866.1"/>
    <property type="molecule type" value="Genomic_DNA"/>
</dbReference>
<comment type="caution">
    <text evidence="2">The sequence shown here is derived from an EMBL/GenBank/DDBJ whole genome shotgun (WGS) entry which is preliminary data.</text>
</comment>
<proteinExistence type="predicted"/>
<evidence type="ECO:0000313" key="2">
    <source>
        <dbReference type="EMBL" id="CAB9518866.1"/>
    </source>
</evidence>
<feature type="region of interest" description="Disordered" evidence="1">
    <location>
        <begin position="1"/>
        <end position="71"/>
    </location>
</feature>
<name>A0A9N8EGK0_9STRA</name>
<reference evidence="2" key="1">
    <citation type="submission" date="2020-06" db="EMBL/GenBank/DDBJ databases">
        <authorList>
            <consortium name="Plant Systems Biology data submission"/>
        </authorList>
    </citation>
    <scope>NUCLEOTIDE SEQUENCE</scope>
    <source>
        <strain evidence="2">D6</strain>
    </source>
</reference>
<accession>A0A9N8EGK0</accession>
<dbReference type="Proteomes" id="UP001153069">
    <property type="component" value="Unassembled WGS sequence"/>
</dbReference>
<sequence>MGNCCSGAKEESKKTAAFQTADDGDHVGFPVADSSLSGLDGLGGGDNNAQPPQQAPQQAQQQQEQQQRNVKALREEQNRLDLIVQMAGRGMVSVRSTRGSTGYYDQGFAAALGQHLEQTTTFPDQLPIRLPSSASTSDNKSVLQRLSQPQWDNIALGKKKLGLAGCGGENPNTYMDHIAGSFLDSVVPKKERIFAGGVGPMVENLL</sequence>
<keyword evidence="3" id="KW-1185">Reference proteome</keyword>